<dbReference type="Proteomes" id="UP001162233">
    <property type="component" value="Segment"/>
</dbReference>
<evidence type="ECO:0000313" key="1">
    <source>
        <dbReference type="EMBL" id="QED40650.1"/>
    </source>
</evidence>
<reference evidence="1" key="1">
    <citation type="journal article" date="2019" name="Viruses">
        <title>A Novel Alphabaculovirus from the Soybean Looper, Chrysodeixis includens, that Produces Tetrahedral Occlusion Bodies and Encodes Two Copies of he65.</title>
        <authorList>
            <person name="Harrison R.L."/>
            <person name="Rowley D.L."/>
            <person name="Popham H.J.R."/>
        </authorList>
    </citation>
    <scope>NUCLEOTIDE SEQUENCE</scope>
    <source>
        <strain evidence="1">ChinNPV-1</strain>
    </source>
</reference>
<sequence length="116" mass="13321">MHIAAYVLVIRARVPTGYPDDLHNNSPTNVSMTNLVLKNYFIPLFTAYGPEYSLCVCEDKKSVCSHTGKILFHNYERFLKSVYADLISINIQVYGDICDIERMIEEIKKCFGHNEI</sequence>
<keyword evidence="2" id="KW-1185">Reference proteome</keyword>
<protein>
    <submittedName>
        <fullName evidence="1">Uncharacterized protein</fullName>
    </submittedName>
</protein>
<dbReference type="EMBL" id="MK746083">
    <property type="protein sequence ID" value="QED40650.1"/>
    <property type="molecule type" value="Genomic_DNA"/>
</dbReference>
<dbReference type="GeneID" id="80541336"/>
<accession>A0A5B8YRM1</accession>
<organism evidence="1 2">
    <name type="scientific">Chrysodeixis includens nucleopolyhedrovirus</name>
    <dbReference type="NCBI Taxonomy" id="1207438"/>
    <lineage>
        <taxon>Viruses</taxon>
        <taxon>Viruses incertae sedis</taxon>
        <taxon>Naldaviricetes</taxon>
        <taxon>Lefavirales</taxon>
        <taxon>Baculoviridae</taxon>
        <taxon>Alphabaculovirus</taxon>
        <taxon>Alphabaculovirus chrincludentis</taxon>
        <taxon>Alphabaculovirus alterchrincludentis</taxon>
    </lineage>
</organism>
<proteinExistence type="predicted"/>
<evidence type="ECO:0000313" key="2">
    <source>
        <dbReference type="Proteomes" id="UP001162233"/>
    </source>
</evidence>
<dbReference type="RefSeq" id="YP_010802566.1">
    <property type="nucleotide sequence ID" value="NC_077025.1"/>
</dbReference>
<name>A0A5B8YRM1_9ABAC</name>
<dbReference type="KEGG" id="vg:80541336"/>